<proteinExistence type="predicted"/>
<sequence>MTAGTIGEDDRPSHQGREVVMFKVSILVWIMLGTVLAGVSLIVVLMVPSFAADAIRNIPYAVAVGFALAMPLSYLVARQIGGGQGVSKA</sequence>
<accession>A0ABX6ULD5</accession>
<keyword evidence="3" id="KW-1185">Reference proteome</keyword>
<feature type="transmembrane region" description="Helical" evidence="1">
    <location>
        <begin position="20"/>
        <end position="46"/>
    </location>
</feature>
<evidence type="ECO:0000313" key="2">
    <source>
        <dbReference type="EMBL" id="QOZ61743.1"/>
    </source>
</evidence>
<dbReference type="EMBL" id="CP030057">
    <property type="protein sequence ID" value="QOZ61743.1"/>
    <property type="molecule type" value="Genomic_DNA"/>
</dbReference>
<feature type="transmembrane region" description="Helical" evidence="1">
    <location>
        <begin position="58"/>
        <end position="77"/>
    </location>
</feature>
<gene>
    <name evidence="2" type="ORF">XH86_25670</name>
</gene>
<evidence type="ECO:0000256" key="1">
    <source>
        <dbReference type="SAM" id="Phobius"/>
    </source>
</evidence>
<name>A0ABX6ULD5_9BRAD</name>
<dbReference type="Proteomes" id="UP000593880">
    <property type="component" value="Chromosome"/>
</dbReference>
<reference evidence="2 3" key="1">
    <citation type="submission" date="2018-06" db="EMBL/GenBank/DDBJ databases">
        <title>Comparative genomics of rhizobia nodulating Arachis hypogaea in China.</title>
        <authorList>
            <person name="Li Y."/>
        </authorList>
    </citation>
    <scope>NUCLEOTIDE SEQUENCE [LARGE SCALE GENOMIC DNA]</scope>
    <source>
        <strain evidence="2 3">CCBAU 51658</strain>
    </source>
</reference>
<keyword evidence="1" id="KW-1133">Transmembrane helix</keyword>
<keyword evidence="1" id="KW-0812">Transmembrane</keyword>
<keyword evidence="1" id="KW-0472">Membrane</keyword>
<organism evidence="2 3">
    <name type="scientific">Bradyrhizobium guangdongense</name>
    <dbReference type="NCBI Taxonomy" id="1325090"/>
    <lineage>
        <taxon>Bacteria</taxon>
        <taxon>Pseudomonadati</taxon>
        <taxon>Pseudomonadota</taxon>
        <taxon>Alphaproteobacteria</taxon>
        <taxon>Hyphomicrobiales</taxon>
        <taxon>Nitrobacteraceae</taxon>
        <taxon>Bradyrhizobium</taxon>
    </lineage>
</organism>
<protein>
    <submittedName>
        <fullName evidence="2">Uncharacterized protein</fullName>
    </submittedName>
</protein>
<evidence type="ECO:0000313" key="3">
    <source>
        <dbReference type="Proteomes" id="UP000593880"/>
    </source>
</evidence>